<accession>A0A1B1K8S4</accession>
<sequence>MWSVLCIERSRLRLSERRQLRGIHPGDRACNEQPVRAQHTVGLVQAQRGPVKVVQDVDRDDGVGVAELFVCLEEPRTAPMSVRIFE</sequence>
<protein>
    <submittedName>
        <fullName evidence="1">Uncharacterized protein</fullName>
    </submittedName>
</protein>
<name>A0A1B1K8S4_RHOOP</name>
<gene>
    <name evidence="1" type="ORF">R1CP_21770</name>
</gene>
<dbReference type="EMBL" id="CP009111">
    <property type="protein sequence ID" value="ANS29030.1"/>
    <property type="molecule type" value="Genomic_DNA"/>
</dbReference>
<organism evidence="1 2">
    <name type="scientific">Rhodococcus opacus</name>
    <name type="common">Nocardia opaca</name>
    <dbReference type="NCBI Taxonomy" id="37919"/>
    <lineage>
        <taxon>Bacteria</taxon>
        <taxon>Bacillati</taxon>
        <taxon>Actinomycetota</taxon>
        <taxon>Actinomycetes</taxon>
        <taxon>Mycobacteriales</taxon>
        <taxon>Nocardiaceae</taxon>
        <taxon>Rhodococcus</taxon>
    </lineage>
</organism>
<evidence type="ECO:0000313" key="1">
    <source>
        <dbReference type="EMBL" id="ANS29030.1"/>
    </source>
</evidence>
<dbReference type="AlphaFoldDB" id="A0A1B1K8S4"/>
<dbReference type="Proteomes" id="UP000186108">
    <property type="component" value="Chromosome"/>
</dbReference>
<proteinExistence type="predicted"/>
<evidence type="ECO:0000313" key="2">
    <source>
        <dbReference type="Proteomes" id="UP000186108"/>
    </source>
</evidence>
<reference evidence="1 2" key="1">
    <citation type="submission" date="2014-07" db="EMBL/GenBank/DDBJ databases">
        <authorList>
            <person name="Zhang J.E."/>
            <person name="Yang H."/>
            <person name="Guo J."/>
            <person name="Deng Z."/>
            <person name="Luo H."/>
            <person name="Luo M."/>
            <person name="Zhao B."/>
        </authorList>
    </citation>
    <scope>NUCLEOTIDE SEQUENCE [LARGE SCALE GENOMIC DNA]</scope>
    <source>
        <strain evidence="1 2">1CP</strain>
    </source>
</reference>